<accession>A0A2Z6NI36</accession>
<dbReference type="CDD" id="cd22157">
    <property type="entry name" value="F-box_AtFBW1-like"/>
    <property type="match status" value="1"/>
</dbReference>
<evidence type="ECO:0000313" key="3">
    <source>
        <dbReference type="Proteomes" id="UP000242715"/>
    </source>
</evidence>
<dbReference type="InterPro" id="IPR050796">
    <property type="entry name" value="SCF_F-box_component"/>
</dbReference>
<dbReference type="InterPro" id="IPR013187">
    <property type="entry name" value="F-box-assoc_dom_typ3"/>
</dbReference>
<dbReference type="SMART" id="SM00256">
    <property type="entry name" value="FBOX"/>
    <property type="match status" value="1"/>
</dbReference>
<dbReference type="SUPFAM" id="SSF81383">
    <property type="entry name" value="F-box domain"/>
    <property type="match status" value="1"/>
</dbReference>
<dbReference type="InterPro" id="IPR036047">
    <property type="entry name" value="F-box-like_dom_sf"/>
</dbReference>
<sequence>MKRNNRRRGRRRTEKKALQYQLPHDLIIQILLRLPVKSLVRFKCVSKSWFSLISDPHFANSHFQFSATTLTRRILLMSASPTLESRSINFEASSLDDDSASVSLYPNFMLFESYSHVHIEGSCRGFLLLRCDSEQMQNHRSVYLWIWNPSTGFHRKIPLSPFSSNLDEVDKCFYGFGYDQSIDDYFLVTISYKEVNYDPLLQHLEFFSLRANTWEEIEGTQFSYRNIIKELQPAAGFLFNGAIHWFAYSPDLRENVIVAFDLMGKKLFNMHLPDDFDRLEPEDSGLWVFGKFLSIWVQYFDDGEYDENYNRIVEIWVMKEYKVDSSWTKTLVYPFDHYSPICSTKSGDIIKTNGRTQLAKYNDQGQLLERHSYFNDRHVCEVALYIESLLSLPHNEQA</sequence>
<gene>
    <name evidence="2" type="ORF">TSUD_196730</name>
</gene>
<protein>
    <recommendedName>
        <fullName evidence="1">F-box domain-containing protein</fullName>
    </recommendedName>
</protein>
<evidence type="ECO:0000313" key="2">
    <source>
        <dbReference type="EMBL" id="GAU41603.1"/>
    </source>
</evidence>
<feature type="domain" description="F-box" evidence="1">
    <location>
        <begin position="16"/>
        <end position="66"/>
    </location>
</feature>
<dbReference type="AlphaFoldDB" id="A0A2Z6NI36"/>
<dbReference type="NCBIfam" id="TIGR01640">
    <property type="entry name" value="F_box_assoc_1"/>
    <property type="match status" value="1"/>
</dbReference>
<dbReference type="OrthoDB" id="1138369at2759"/>
<dbReference type="PANTHER" id="PTHR31672:SF13">
    <property type="entry name" value="F-BOX PROTEIN CPR30-LIKE"/>
    <property type="match status" value="1"/>
</dbReference>
<name>A0A2Z6NI36_TRISU</name>
<reference evidence="3" key="1">
    <citation type="journal article" date="2017" name="Front. Plant Sci.">
        <title>Climate Clever Clovers: New Paradigm to Reduce the Environmental Footprint of Ruminants by Breeding Low Methanogenic Forages Utilizing Haplotype Variation.</title>
        <authorList>
            <person name="Kaur P."/>
            <person name="Appels R."/>
            <person name="Bayer P.E."/>
            <person name="Keeble-Gagnere G."/>
            <person name="Wang J."/>
            <person name="Hirakawa H."/>
            <person name="Shirasawa K."/>
            <person name="Vercoe P."/>
            <person name="Stefanova K."/>
            <person name="Durmic Z."/>
            <person name="Nichols P."/>
            <person name="Revell C."/>
            <person name="Isobe S.N."/>
            <person name="Edwards D."/>
            <person name="Erskine W."/>
        </authorList>
    </citation>
    <scope>NUCLEOTIDE SEQUENCE [LARGE SCALE GENOMIC DNA]</scope>
    <source>
        <strain evidence="3">cv. Daliak</strain>
    </source>
</reference>
<dbReference type="Pfam" id="PF08268">
    <property type="entry name" value="FBA_3"/>
    <property type="match status" value="1"/>
</dbReference>
<organism evidence="2 3">
    <name type="scientific">Trifolium subterraneum</name>
    <name type="common">Subterranean clover</name>
    <dbReference type="NCBI Taxonomy" id="3900"/>
    <lineage>
        <taxon>Eukaryota</taxon>
        <taxon>Viridiplantae</taxon>
        <taxon>Streptophyta</taxon>
        <taxon>Embryophyta</taxon>
        <taxon>Tracheophyta</taxon>
        <taxon>Spermatophyta</taxon>
        <taxon>Magnoliopsida</taxon>
        <taxon>eudicotyledons</taxon>
        <taxon>Gunneridae</taxon>
        <taxon>Pentapetalae</taxon>
        <taxon>rosids</taxon>
        <taxon>fabids</taxon>
        <taxon>Fabales</taxon>
        <taxon>Fabaceae</taxon>
        <taxon>Papilionoideae</taxon>
        <taxon>50 kb inversion clade</taxon>
        <taxon>NPAAA clade</taxon>
        <taxon>Hologalegina</taxon>
        <taxon>IRL clade</taxon>
        <taxon>Trifolieae</taxon>
        <taxon>Trifolium</taxon>
    </lineage>
</organism>
<evidence type="ECO:0000259" key="1">
    <source>
        <dbReference type="PROSITE" id="PS50181"/>
    </source>
</evidence>
<dbReference type="Gene3D" id="1.20.1280.50">
    <property type="match status" value="1"/>
</dbReference>
<dbReference type="Proteomes" id="UP000242715">
    <property type="component" value="Unassembled WGS sequence"/>
</dbReference>
<dbReference type="PROSITE" id="PS50181">
    <property type="entry name" value="FBOX"/>
    <property type="match status" value="1"/>
</dbReference>
<keyword evidence="3" id="KW-1185">Reference proteome</keyword>
<dbReference type="InterPro" id="IPR001810">
    <property type="entry name" value="F-box_dom"/>
</dbReference>
<dbReference type="Pfam" id="PF00646">
    <property type="entry name" value="F-box"/>
    <property type="match status" value="1"/>
</dbReference>
<dbReference type="EMBL" id="DF973871">
    <property type="protein sequence ID" value="GAU41603.1"/>
    <property type="molecule type" value="Genomic_DNA"/>
</dbReference>
<dbReference type="InterPro" id="IPR017451">
    <property type="entry name" value="F-box-assoc_interact_dom"/>
</dbReference>
<proteinExistence type="predicted"/>
<dbReference type="PANTHER" id="PTHR31672">
    <property type="entry name" value="BNACNNG10540D PROTEIN"/>
    <property type="match status" value="1"/>
</dbReference>